<dbReference type="InterPro" id="IPR054266">
    <property type="entry name" value="DUF6997"/>
</dbReference>
<sequence>MSFYVGEQKITACGVQTEVGGGYEGTQNIVLVEAKNATSTNTIIRQLYYPYRQWQHYTKKNVSILFFEKRDVAEGAEYHLWEFIFNNPEKYNSISLKRGCRYLITFN</sequence>
<evidence type="ECO:0000313" key="3">
    <source>
        <dbReference type="Proteomes" id="UP001168167"/>
    </source>
</evidence>
<evidence type="ECO:0000313" key="2">
    <source>
        <dbReference type="EMBL" id="MDM5147432.1"/>
    </source>
</evidence>
<dbReference type="Proteomes" id="UP001168167">
    <property type="component" value="Unassembled WGS sequence"/>
</dbReference>
<comment type="caution">
    <text evidence="2">The sequence shown here is derived from an EMBL/GenBank/DDBJ whole genome shotgun (WGS) entry which is preliminary data.</text>
</comment>
<dbReference type="Pfam" id="PF22518">
    <property type="entry name" value="DUF6997"/>
    <property type="match status" value="1"/>
</dbReference>
<keyword evidence="3" id="KW-1185">Reference proteome</keyword>
<protein>
    <recommendedName>
        <fullName evidence="1">DUF6997 domain-containing protein</fullName>
    </recommendedName>
</protein>
<organism evidence="2 3">
    <name type="scientific">Candidatus Doriopsillibacter californiensis</name>
    <dbReference type="NCBI Taxonomy" id="2970740"/>
    <lineage>
        <taxon>Bacteria</taxon>
        <taxon>Pseudomonadati</taxon>
        <taxon>Pseudomonadota</taxon>
        <taxon>Gammaproteobacteria</taxon>
        <taxon>Candidatus Tethybacterales</taxon>
        <taxon>Candidatus Persebacteraceae</taxon>
        <taxon>Candidatus Doriopsillibacter</taxon>
    </lineage>
</organism>
<reference evidence="2" key="1">
    <citation type="submission" date="2022-08" db="EMBL/GenBank/DDBJ databases">
        <authorList>
            <person name="Dzunkova M."/>
            <person name="La Clair J."/>
            <person name="Tyml T."/>
            <person name="Doud D."/>
            <person name="Schulz F."/>
            <person name="Piquer S."/>
            <person name="Porcel Sanchis D."/>
            <person name="Osborn A."/>
            <person name="Robinson D."/>
            <person name="Louie K.B."/>
            <person name="Bowen B.P."/>
            <person name="Bowers R."/>
            <person name="Lee J."/>
            <person name="Arnau Llombart V."/>
            <person name="Diaz Villanueva W."/>
            <person name="Gosliner T."/>
            <person name="Northen T."/>
            <person name="Cheng J.-F."/>
            <person name="Burkart M.D."/>
            <person name="Woyke T."/>
        </authorList>
    </citation>
    <scope>NUCLEOTIDE SEQUENCE</scope>
    <source>
        <strain evidence="2">Df01</strain>
    </source>
</reference>
<feature type="domain" description="DUF6997" evidence="1">
    <location>
        <begin position="7"/>
        <end position="102"/>
    </location>
</feature>
<name>A0ABT7QL37_9GAMM</name>
<reference evidence="2" key="2">
    <citation type="journal article" date="2023" name="Microbiome">
        <title>Synthase-selected sorting approach identifies a beta-lactone synthase in a nudibranch symbiotic bacterium.</title>
        <authorList>
            <person name="Dzunkova M."/>
            <person name="La Clair J.J."/>
            <person name="Tyml T."/>
            <person name="Doud D."/>
            <person name="Schulz F."/>
            <person name="Piquer-Esteban S."/>
            <person name="Porcel Sanchis D."/>
            <person name="Osborn A."/>
            <person name="Robinson D."/>
            <person name="Louie K.B."/>
            <person name="Bowen B.P."/>
            <person name="Bowers R.M."/>
            <person name="Lee J."/>
            <person name="Arnau V."/>
            <person name="Diaz-Villanueva W."/>
            <person name="Stepanauskas R."/>
            <person name="Gosliner T."/>
            <person name="Date S.V."/>
            <person name="Northen T.R."/>
            <person name="Cheng J.F."/>
            <person name="Burkart M.D."/>
            <person name="Woyke T."/>
        </authorList>
    </citation>
    <scope>NUCLEOTIDE SEQUENCE</scope>
    <source>
        <strain evidence="2">Df01</strain>
    </source>
</reference>
<accession>A0ABT7QL37</accession>
<evidence type="ECO:0000259" key="1">
    <source>
        <dbReference type="Pfam" id="PF22518"/>
    </source>
</evidence>
<proteinExistence type="predicted"/>
<gene>
    <name evidence="2" type="ORF">NQX30_03485</name>
</gene>
<dbReference type="EMBL" id="JANQAO010000002">
    <property type="protein sequence ID" value="MDM5147432.1"/>
    <property type="molecule type" value="Genomic_DNA"/>
</dbReference>